<feature type="compositionally biased region" description="Low complexity" evidence="1">
    <location>
        <begin position="43"/>
        <end position="52"/>
    </location>
</feature>
<keyword evidence="5" id="KW-1185">Reference proteome</keyword>
<evidence type="ECO:0000256" key="3">
    <source>
        <dbReference type="SAM" id="SignalP"/>
    </source>
</evidence>
<keyword evidence="2" id="KW-0472">Membrane</keyword>
<feature type="compositionally biased region" description="Pro residues" evidence="1">
    <location>
        <begin position="30"/>
        <end position="42"/>
    </location>
</feature>
<evidence type="ECO:0000313" key="4">
    <source>
        <dbReference type="EMBL" id="KAL1194324.1"/>
    </source>
</evidence>
<feature type="signal peptide" evidence="3">
    <location>
        <begin position="1"/>
        <end position="18"/>
    </location>
</feature>
<keyword evidence="3" id="KW-0732">Signal</keyword>
<organism evidence="4 5">
    <name type="scientific">Cardamine amara subsp. amara</name>
    <dbReference type="NCBI Taxonomy" id="228776"/>
    <lineage>
        <taxon>Eukaryota</taxon>
        <taxon>Viridiplantae</taxon>
        <taxon>Streptophyta</taxon>
        <taxon>Embryophyta</taxon>
        <taxon>Tracheophyta</taxon>
        <taxon>Spermatophyta</taxon>
        <taxon>Magnoliopsida</taxon>
        <taxon>eudicotyledons</taxon>
        <taxon>Gunneridae</taxon>
        <taxon>Pentapetalae</taxon>
        <taxon>rosids</taxon>
        <taxon>malvids</taxon>
        <taxon>Brassicales</taxon>
        <taxon>Brassicaceae</taxon>
        <taxon>Cardamineae</taxon>
        <taxon>Cardamine</taxon>
    </lineage>
</organism>
<accession>A0ABD0ZSL7</accession>
<evidence type="ECO:0000313" key="5">
    <source>
        <dbReference type="Proteomes" id="UP001558713"/>
    </source>
</evidence>
<feature type="chain" id="PRO_5044860555" description="PRA1 family protein" evidence="3">
    <location>
        <begin position="19"/>
        <end position="191"/>
    </location>
</feature>
<name>A0ABD0ZSL7_CARAN</name>
<keyword evidence="2" id="KW-1133">Transmembrane helix</keyword>
<dbReference type="EMBL" id="JBANAX010000755">
    <property type="protein sequence ID" value="KAL1194324.1"/>
    <property type="molecule type" value="Genomic_DNA"/>
</dbReference>
<sequence length="191" mass="21054">MVSFVVFYTFFMQFFVLPNQNREETIDPPIVVPPPSPPPQPRPSSSSPSHLPQIQQSNSFLNVAPLHPPNLANHVPEPHRMDTLSWTALGYCFAAGLEFNAIFAQVANPNNVSFRVQLLSLLLNVALCLLITANAIFARTHPNMAFVMDRAGSFIVLISSIIAAMPTIPLYVSIGIAVFLIIVYAHQRLCS</sequence>
<feature type="transmembrane region" description="Helical" evidence="2">
    <location>
        <begin position="118"/>
        <end position="137"/>
    </location>
</feature>
<evidence type="ECO:0000256" key="2">
    <source>
        <dbReference type="SAM" id="Phobius"/>
    </source>
</evidence>
<evidence type="ECO:0008006" key="6">
    <source>
        <dbReference type="Google" id="ProtNLM"/>
    </source>
</evidence>
<gene>
    <name evidence="4" type="ORF">V5N11_003921</name>
</gene>
<feature type="transmembrane region" description="Helical" evidence="2">
    <location>
        <begin position="144"/>
        <end position="162"/>
    </location>
</feature>
<protein>
    <recommendedName>
        <fullName evidence="6">PRA1 family protein</fullName>
    </recommendedName>
</protein>
<comment type="caution">
    <text evidence="4">The sequence shown here is derived from an EMBL/GenBank/DDBJ whole genome shotgun (WGS) entry which is preliminary data.</text>
</comment>
<keyword evidence="2" id="KW-0812">Transmembrane</keyword>
<feature type="transmembrane region" description="Helical" evidence="2">
    <location>
        <begin position="88"/>
        <end position="106"/>
    </location>
</feature>
<dbReference type="AlphaFoldDB" id="A0ABD0ZSL7"/>
<evidence type="ECO:0000256" key="1">
    <source>
        <dbReference type="SAM" id="MobiDB-lite"/>
    </source>
</evidence>
<proteinExistence type="predicted"/>
<dbReference type="Proteomes" id="UP001558713">
    <property type="component" value="Unassembled WGS sequence"/>
</dbReference>
<feature type="region of interest" description="Disordered" evidence="1">
    <location>
        <begin position="26"/>
        <end position="52"/>
    </location>
</feature>
<reference evidence="4 5" key="1">
    <citation type="submission" date="2024-04" db="EMBL/GenBank/DDBJ databases">
        <title>Genome assembly C_amara_ONT_v2.</title>
        <authorList>
            <person name="Yant L."/>
            <person name="Moore C."/>
            <person name="Slenker M."/>
        </authorList>
    </citation>
    <scope>NUCLEOTIDE SEQUENCE [LARGE SCALE GENOMIC DNA]</scope>
    <source>
        <tissue evidence="4">Leaf</tissue>
    </source>
</reference>